<comment type="caution">
    <text evidence="1">The sequence shown here is derived from an EMBL/GenBank/DDBJ whole genome shotgun (WGS) entry which is preliminary data.</text>
</comment>
<dbReference type="HOGENOM" id="CLU_2228511_0_0_1"/>
<organism evidence="1 2">
    <name type="scientific">Phytophthora nicotianae P1569</name>
    <dbReference type="NCBI Taxonomy" id="1317065"/>
    <lineage>
        <taxon>Eukaryota</taxon>
        <taxon>Sar</taxon>
        <taxon>Stramenopiles</taxon>
        <taxon>Oomycota</taxon>
        <taxon>Peronosporomycetes</taxon>
        <taxon>Peronosporales</taxon>
        <taxon>Peronosporaceae</taxon>
        <taxon>Phytophthora</taxon>
    </lineage>
</organism>
<reference evidence="1 2" key="1">
    <citation type="submission" date="2013-11" db="EMBL/GenBank/DDBJ databases">
        <title>The Genome Sequence of Phytophthora parasitica P1569.</title>
        <authorList>
            <consortium name="The Broad Institute Genomics Platform"/>
            <person name="Russ C."/>
            <person name="Tyler B."/>
            <person name="Panabieres F."/>
            <person name="Shan W."/>
            <person name="Tripathy S."/>
            <person name="Grunwald N."/>
            <person name="Machado M."/>
            <person name="Johnson C.S."/>
            <person name="Arredondo F."/>
            <person name="Hong C."/>
            <person name="Coffey M."/>
            <person name="Young S.K."/>
            <person name="Zeng Q."/>
            <person name="Gargeya S."/>
            <person name="Fitzgerald M."/>
            <person name="Abouelleil A."/>
            <person name="Alvarado L."/>
            <person name="Chapman S.B."/>
            <person name="Gainer-Dewar J."/>
            <person name="Goldberg J."/>
            <person name="Griggs A."/>
            <person name="Gujja S."/>
            <person name="Hansen M."/>
            <person name="Howarth C."/>
            <person name="Imamovic A."/>
            <person name="Ireland A."/>
            <person name="Larimer J."/>
            <person name="McCowan C."/>
            <person name="Murphy C."/>
            <person name="Pearson M."/>
            <person name="Poon T.W."/>
            <person name="Priest M."/>
            <person name="Roberts A."/>
            <person name="Saif S."/>
            <person name="Shea T."/>
            <person name="Sykes S."/>
            <person name="Wortman J."/>
            <person name="Nusbaum C."/>
            <person name="Birren B."/>
        </authorList>
    </citation>
    <scope>NUCLEOTIDE SEQUENCE [LARGE SCALE GENOMIC DNA]</scope>
    <source>
        <strain evidence="1 2">P1569</strain>
    </source>
</reference>
<keyword evidence="2" id="KW-1185">Reference proteome</keyword>
<accession>V9E1L4</accession>
<dbReference type="AlphaFoldDB" id="V9E1L4"/>
<proteinExistence type="predicted"/>
<name>V9E1L4_PHYNI</name>
<sequence>MPFKKEEQCDLVIRTFKETLSDIGLTKNVINLQTEVEDHSIVQDTTHVREEARAMFNHMGRRALQSRQWRAIIDNTKNYRPICKQVFQRNEGMVALLRQHAKDCDP</sequence>
<gene>
    <name evidence="1" type="ORF">F443_20417</name>
</gene>
<dbReference type="Proteomes" id="UP000018721">
    <property type="component" value="Unassembled WGS sequence"/>
</dbReference>
<evidence type="ECO:0000313" key="1">
    <source>
        <dbReference type="EMBL" id="ETI32846.1"/>
    </source>
</evidence>
<dbReference type="EMBL" id="ANIZ01003555">
    <property type="protein sequence ID" value="ETI32846.1"/>
    <property type="molecule type" value="Genomic_DNA"/>
</dbReference>
<evidence type="ECO:0000313" key="2">
    <source>
        <dbReference type="Proteomes" id="UP000018721"/>
    </source>
</evidence>
<protein>
    <submittedName>
        <fullName evidence="1">Uncharacterized protein</fullName>
    </submittedName>
</protein>